<evidence type="ECO:0000256" key="1">
    <source>
        <dbReference type="SAM" id="MobiDB-lite"/>
    </source>
</evidence>
<name>A0A8X6K114_TRICU</name>
<evidence type="ECO:0000313" key="2">
    <source>
        <dbReference type="EMBL" id="GFR25926.1"/>
    </source>
</evidence>
<accession>A0A8X6K114</accession>
<dbReference type="Proteomes" id="UP000887116">
    <property type="component" value="Unassembled WGS sequence"/>
</dbReference>
<feature type="compositionally biased region" description="Basic residues" evidence="1">
    <location>
        <begin position="63"/>
        <end position="72"/>
    </location>
</feature>
<organism evidence="2 3">
    <name type="scientific">Trichonephila clavata</name>
    <name type="common">Joro spider</name>
    <name type="synonym">Nephila clavata</name>
    <dbReference type="NCBI Taxonomy" id="2740835"/>
    <lineage>
        <taxon>Eukaryota</taxon>
        <taxon>Metazoa</taxon>
        <taxon>Ecdysozoa</taxon>
        <taxon>Arthropoda</taxon>
        <taxon>Chelicerata</taxon>
        <taxon>Arachnida</taxon>
        <taxon>Araneae</taxon>
        <taxon>Araneomorphae</taxon>
        <taxon>Entelegynae</taxon>
        <taxon>Araneoidea</taxon>
        <taxon>Nephilidae</taxon>
        <taxon>Trichonephila</taxon>
    </lineage>
</organism>
<evidence type="ECO:0000313" key="3">
    <source>
        <dbReference type="Proteomes" id="UP000887116"/>
    </source>
</evidence>
<protein>
    <submittedName>
        <fullName evidence="2">Uncharacterized protein</fullName>
    </submittedName>
</protein>
<feature type="region of interest" description="Disordered" evidence="1">
    <location>
        <begin position="63"/>
        <end position="88"/>
    </location>
</feature>
<dbReference type="AlphaFoldDB" id="A0A8X6K114"/>
<gene>
    <name evidence="2" type="ORF">TNCT_542981</name>
</gene>
<reference evidence="2" key="1">
    <citation type="submission" date="2020-07" db="EMBL/GenBank/DDBJ databases">
        <title>Multicomponent nature underlies the extraordinary mechanical properties of spider dragline silk.</title>
        <authorList>
            <person name="Kono N."/>
            <person name="Nakamura H."/>
            <person name="Mori M."/>
            <person name="Yoshida Y."/>
            <person name="Ohtoshi R."/>
            <person name="Malay A.D."/>
            <person name="Moran D.A.P."/>
            <person name="Tomita M."/>
            <person name="Numata K."/>
            <person name="Arakawa K."/>
        </authorList>
    </citation>
    <scope>NUCLEOTIDE SEQUENCE</scope>
</reference>
<keyword evidence="3" id="KW-1185">Reference proteome</keyword>
<proteinExistence type="predicted"/>
<dbReference type="EMBL" id="BMAO01008739">
    <property type="protein sequence ID" value="GFR25926.1"/>
    <property type="molecule type" value="Genomic_DNA"/>
</dbReference>
<comment type="caution">
    <text evidence="2">The sequence shown here is derived from an EMBL/GenBank/DDBJ whole genome shotgun (WGS) entry which is preliminary data.</text>
</comment>
<sequence>MLTSLPKQQFFYSTCVHYSINPNTMKAFLQNLQNPQDKFMSAAFDNLSPLPPELVQTFTISHGKRPGANHHRINADATANGAFSKLKA</sequence>